<evidence type="ECO:0000256" key="1">
    <source>
        <dbReference type="SAM" id="MobiDB-lite"/>
    </source>
</evidence>
<evidence type="ECO:0000313" key="3">
    <source>
        <dbReference type="Proteomes" id="UP000199065"/>
    </source>
</evidence>
<accession>A0A1I2ULX3</accession>
<protein>
    <submittedName>
        <fullName evidence="2">Uncharacterized protein</fullName>
    </submittedName>
</protein>
<name>A0A1I2ULX3_9CORY</name>
<dbReference type="AlphaFoldDB" id="A0A1I2ULX3"/>
<feature type="non-terminal residue" evidence="2">
    <location>
        <position position="958"/>
    </location>
</feature>
<keyword evidence="3" id="KW-1185">Reference proteome</keyword>
<gene>
    <name evidence="2" type="ORF">SAMN05660282_01943</name>
</gene>
<reference evidence="2 3" key="1">
    <citation type="submission" date="2016-10" db="EMBL/GenBank/DDBJ databases">
        <authorList>
            <person name="de Groot N.N."/>
        </authorList>
    </citation>
    <scope>NUCLEOTIDE SEQUENCE [LARGE SCALE GENOMIC DNA]</scope>
    <source>
        <strain>J11</strain>
        <strain evidence="3">PG 39</strain>
    </source>
</reference>
<proteinExistence type="predicted"/>
<evidence type="ECO:0000313" key="2">
    <source>
        <dbReference type="EMBL" id="SFG78154.1"/>
    </source>
</evidence>
<dbReference type="Proteomes" id="UP000199065">
    <property type="component" value="Unassembled WGS sequence"/>
</dbReference>
<organism evidence="2 3">
    <name type="scientific">Corynebacterium spheniscorum</name>
    <dbReference type="NCBI Taxonomy" id="185761"/>
    <lineage>
        <taxon>Bacteria</taxon>
        <taxon>Bacillati</taxon>
        <taxon>Actinomycetota</taxon>
        <taxon>Actinomycetes</taxon>
        <taxon>Mycobacteriales</taxon>
        <taxon>Corynebacteriaceae</taxon>
        <taxon>Corynebacterium</taxon>
    </lineage>
</organism>
<sequence length="958" mass="102935">MNANTSRVKTRIIGRRALAALTVPIMGIGTIALPAAVPGVSAVAAAQQSDDSATNPSSDPAPDQAECGVTGGEQRNATAWPYPDGTQVKKTPIIDTDVNFQEVTGPSSFRMQAIYRTLASPTIKGIDWFYLHFDPELAPYISQITIKSSGALAIGYRRFMEEVKPDSLGSVNRFTAKSFGELDPYAGEPGVWRVLNDMNHIRPPSDDPDERTIVKGQWGVFNAVATQDQRQTAEINVVLNDTIENIKAATGKSYFPAEGRWQGQSGGGNVLEGSKNVVVGASDSSETIRAGSEVPANYLIDTLLDENNDPYSSNYLRVDEGSLPEGTELDYDELNGQLTLVGTPTTPGSYDIKYAVATRGEVSIDNGELMGTMIDFDADDTDIAGTGNWLSGQTKTYLNSGDRVSGIMQPNRSTTPAPTGVTNFRAVSAHAPGVDYNIAYGTPYDIHLKLDPRILAALDGDHVVMWQKGSKLAYENSLPDPVANKQPVLIPVSAFDSNGHVRVSERNEAQNEPNTVYVDDITRVINPLTNTVQFTTPIRVVDMPINNQKLLDVYASDSPDNYLVFETWATTRDGKVDREIKYSRTGAYYHFYQSCAPDVTNIAKGNADGNGDTIDSTMLDTARDTQNFLRGHAEPETEIYVYRGTGADREIIGRTTVQANGFWDTKLCEPADLEANPETCSAKNLADLGIEAGSTNLTVAARHPRTLESDAVPITVIGEPITNEPVADPFPETATEITGKLGEQHQNTTKTVVTAYAIAPDGTRTKIGESEQIAGSANPDAETPFSIPVDRSLIGPDDAIEIESRESSFPADLTGTVDVARDDAYRPSTPVTVDPGVFIGDINTVIKITSDEPDGVFRKGSGVTYTATSTVTDGPVKDAVVIIGEDPDAPFTDEAPVLKKKAADGTETDLVEGTDYTAEKQADGSYKITFTEPLAEDDVVTTVIKGLIPAETPADGDD</sequence>
<dbReference type="EMBL" id="FOPJ01000014">
    <property type="protein sequence ID" value="SFG78154.1"/>
    <property type="molecule type" value="Genomic_DNA"/>
</dbReference>
<feature type="region of interest" description="Disordered" evidence="1">
    <location>
        <begin position="47"/>
        <end position="85"/>
    </location>
</feature>